<evidence type="ECO:0000313" key="16">
    <source>
        <dbReference type="EMBL" id="QBM86291.1"/>
    </source>
</evidence>
<dbReference type="GO" id="GO:0004737">
    <property type="term" value="F:pyruvate decarboxylase activity"/>
    <property type="evidence" value="ECO:0007669"/>
    <property type="project" value="TreeGrafter"/>
</dbReference>
<feature type="binding site" evidence="11">
    <location>
        <position position="535"/>
    </location>
    <ligand>
        <name>Mg(2+)</name>
        <dbReference type="ChEBI" id="CHEBI:18420"/>
    </ligand>
</feature>
<evidence type="ECO:0000256" key="10">
    <source>
        <dbReference type="PIRSR" id="PIRSR036565-1"/>
    </source>
</evidence>
<dbReference type="EMBL" id="CP034456">
    <property type="protein sequence ID" value="QBM86291.1"/>
    <property type="molecule type" value="Genomic_DNA"/>
</dbReference>
<dbReference type="CDD" id="cd02005">
    <property type="entry name" value="TPP_PDC_IPDC"/>
    <property type="match status" value="1"/>
</dbReference>
<keyword evidence="4 11" id="KW-0479">Metal-binding</keyword>
<dbReference type="InterPro" id="IPR029061">
    <property type="entry name" value="THDP-binding"/>
</dbReference>
<evidence type="ECO:0000256" key="11">
    <source>
        <dbReference type="PIRSR" id="PIRSR036565-2"/>
    </source>
</evidence>
<keyword evidence="17" id="KW-1185">Reference proteome</keyword>
<dbReference type="FunFam" id="3.40.50.970:FF:000019">
    <property type="entry name" value="Pyruvate decarboxylase isozyme"/>
    <property type="match status" value="1"/>
</dbReference>
<feature type="domain" description="Thiamine pyrophosphate enzyme N-terminal TPP-binding" evidence="15">
    <location>
        <begin position="68"/>
        <end position="173"/>
    </location>
</feature>
<dbReference type="InterPro" id="IPR047214">
    <property type="entry name" value="TPP_PDC_IPDC"/>
</dbReference>
<dbReference type="GO" id="GO:0005829">
    <property type="term" value="C:cytosol"/>
    <property type="evidence" value="ECO:0007669"/>
    <property type="project" value="TreeGrafter"/>
</dbReference>
<dbReference type="Proteomes" id="UP000292447">
    <property type="component" value="Chromosome I"/>
</dbReference>
<evidence type="ECO:0000256" key="4">
    <source>
        <dbReference type="ARBA" id="ARBA00022723"/>
    </source>
</evidence>
<dbReference type="FunFam" id="3.40.50.970:FF:000024">
    <property type="entry name" value="Pyruvate decarboxylase isozyme"/>
    <property type="match status" value="1"/>
</dbReference>
<keyword evidence="6 11" id="KW-0460">Magnesium</keyword>
<evidence type="ECO:0000256" key="6">
    <source>
        <dbReference type="ARBA" id="ARBA00022842"/>
    </source>
</evidence>
<keyword evidence="16" id="KW-0670">Pyruvate</keyword>
<dbReference type="STRING" id="2163413.A0A4P6XKS9"/>
<evidence type="ECO:0000313" key="17">
    <source>
        <dbReference type="Proteomes" id="UP000292447"/>
    </source>
</evidence>
<comment type="subunit">
    <text evidence="3">Homotetramer.</text>
</comment>
<evidence type="ECO:0000256" key="3">
    <source>
        <dbReference type="ARBA" id="ARBA00011881"/>
    </source>
</evidence>
<dbReference type="PROSITE" id="PS00187">
    <property type="entry name" value="TPP_ENZYMES"/>
    <property type="match status" value="1"/>
</dbReference>
<feature type="binding site" evidence="11">
    <location>
        <position position="533"/>
    </location>
    <ligand>
        <name>Mg(2+)</name>
        <dbReference type="ChEBI" id="CHEBI:18420"/>
    </ligand>
</feature>
<feature type="binding site" evidence="11">
    <location>
        <position position="506"/>
    </location>
    <ligand>
        <name>Mg(2+)</name>
        <dbReference type="ChEBI" id="CHEBI:18420"/>
    </ligand>
</feature>
<feature type="binding site" evidence="10">
    <location>
        <position position="220"/>
    </location>
    <ligand>
        <name>pyruvate</name>
        <dbReference type="ChEBI" id="CHEBI:15361"/>
        <label>2</label>
        <note>allosteric activator</note>
    </ligand>
</feature>
<name>A0A4P6XKS9_9ASCO</name>
<evidence type="ECO:0000259" key="15">
    <source>
        <dbReference type="Pfam" id="PF02776"/>
    </source>
</evidence>
<dbReference type="GO" id="GO:0000287">
    <property type="term" value="F:magnesium ion binding"/>
    <property type="evidence" value="ECO:0007669"/>
    <property type="project" value="InterPro"/>
</dbReference>
<dbReference type="InterPro" id="IPR012110">
    <property type="entry name" value="PDC/IPDC-like"/>
</dbReference>
<dbReference type="InterPro" id="IPR047213">
    <property type="entry name" value="TPP_PYR_PDC_IPDC-like"/>
</dbReference>
<dbReference type="InterPro" id="IPR011766">
    <property type="entry name" value="TPP_enzyme_TPP-bd"/>
</dbReference>
<evidence type="ECO:0000256" key="9">
    <source>
        <dbReference type="ARBA" id="ARBA00048578"/>
    </source>
</evidence>
<protein>
    <submittedName>
        <fullName evidence="16">Pyruvate decarboxylase</fullName>
    </submittedName>
</protein>
<evidence type="ECO:0000256" key="2">
    <source>
        <dbReference type="ARBA" id="ARBA00007812"/>
    </source>
</evidence>
<evidence type="ECO:0000256" key="8">
    <source>
        <dbReference type="ARBA" id="ARBA00023239"/>
    </source>
</evidence>
<dbReference type="Pfam" id="PF00205">
    <property type="entry name" value="TPP_enzyme_M"/>
    <property type="match status" value="1"/>
</dbReference>
<keyword evidence="8" id="KW-0456">Lyase</keyword>
<dbReference type="PANTHER" id="PTHR43452">
    <property type="entry name" value="PYRUVATE DECARBOXYLASE"/>
    <property type="match status" value="1"/>
</dbReference>
<evidence type="ECO:0000256" key="7">
    <source>
        <dbReference type="ARBA" id="ARBA00023052"/>
    </source>
</evidence>
<dbReference type="CDD" id="cd07038">
    <property type="entry name" value="TPP_PYR_PDC_IPDC_like"/>
    <property type="match status" value="1"/>
</dbReference>
<dbReference type="GO" id="GO:0000949">
    <property type="term" value="P:aromatic amino acid family catabolic process to alcohol via Ehrlich pathway"/>
    <property type="evidence" value="ECO:0007669"/>
    <property type="project" value="TreeGrafter"/>
</dbReference>
<keyword evidence="5" id="KW-0210">Decarboxylase</keyword>
<dbReference type="InterPro" id="IPR012000">
    <property type="entry name" value="Thiamin_PyroP_enz_cen_dom"/>
</dbReference>
<evidence type="ECO:0000259" key="14">
    <source>
        <dbReference type="Pfam" id="PF02775"/>
    </source>
</evidence>
<reference evidence="17" key="1">
    <citation type="submission" date="2019-03" db="EMBL/GenBank/DDBJ databases">
        <title>Snf2 controls pulcherriminic acid biosynthesis and connects pigmentation and antifungal activity of the yeast Metschnikowia pulcherrima.</title>
        <authorList>
            <person name="Gore-Lloyd D."/>
            <person name="Sumann I."/>
            <person name="Brachmann A.O."/>
            <person name="Schneeberger K."/>
            <person name="Ortiz-Merino R.A."/>
            <person name="Moreno-Beltran M."/>
            <person name="Schlaefli M."/>
            <person name="Kirner P."/>
            <person name="Santos Kron A."/>
            <person name="Wolfe K.H."/>
            <person name="Piel J."/>
            <person name="Ahrens C.H."/>
            <person name="Henk D."/>
            <person name="Freimoser F.M."/>
        </authorList>
    </citation>
    <scope>NUCLEOTIDE SEQUENCE [LARGE SCALE GENOMIC DNA]</scope>
    <source>
        <strain evidence="17">APC 1.2</strain>
    </source>
</reference>
<dbReference type="PANTHER" id="PTHR43452:SF30">
    <property type="entry name" value="PYRUVATE DECARBOXYLASE ISOZYME 1-RELATED"/>
    <property type="match status" value="1"/>
</dbReference>
<dbReference type="Gene3D" id="3.40.50.1220">
    <property type="entry name" value="TPP-binding domain"/>
    <property type="match status" value="1"/>
</dbReference>
<gene>
    <name evidence="16" type="primary">MPUL0A09280</name>
    <name evidence="16" type="ORF">METSCH_A09280</name>
</gene>
<dbReference type="SUPFAM" id="SSF52467">
    <property type="entry name" value="DHS-like NAD/FAD-binding domain"/>
    <property type="match status" value="1"/>
</dbReference>
<comment type="cofactor">
    <cofactor evidence="11">
        <name>Mg(2+)</name>
        <dbReference type="ChEBI" id="CHEBI:18420"/>
    </cofactor>
    <text evidence="11">Binds 1 Mg(2+) per subunit.</text>
</comment>
<dbReference type="InterPro" id="IPR000399">
    <property type="entry name" value="TPP-bd_CS"/>
</dbReference>
<dbReference type="InterPro" id="IPR012001">
    <property type="entry name" value="Thiamin_PyroP_enz_TPP-bd_dom"/>
</dbReference>
<dbReference type="FunFam" id="3.40.50.1220:FF:000018">
    <property type="entry name" value="Pyruvate decarboxylase isozyme"/>
    <property type="match status" value="1"/>
</dbReference>
<feature type="domain" description="Thiamine pyrophosphate enzyme TPP-binding" evidence="14">
    <location>
        <begin position="465"/>
        <end position="595"/>
    </location>
</feature>
<feature type="binding site" evidence="10">
    <location>
        <position position="91"/>
    </location>
    <ligand>
        <name>pyruvate</name>
        <dbReference type="ChEBI" id="CHEBI:15361"/>
        <label>1</label>
        <note>substrate; ligand shared between two neighboring subunits</note>
    </ligand>
</feature>
<dbReference type="GO" id="GO:0030976">
    <property type="term" value="F:thiamine pyrophosphate binding"/>
    <property type="evidence" value="ECO:0007669"/>
    <property type="project" value="InterPro"/>
</dbReference>
<evidence type="ECO:0000256" key="5">
    <source>
        <dbReference type="ARBA" id="ARBA00022793"/>
    </source>
</evidence>
<evidence type="ECO:0000256" key="1">
    <source>
        <dbReference type="ARBA" id="ARBA00001964"/>
    </source>
</evidence>
<dbReference type="Pfam" id="PF02775">
    <property type="entry name" value="TPP_enzyme_C"/>
    <property type="match status" value="1"/>
</dbReference>
<dbReference type="SUPFAM" id="SSF52518">
    <property type="entry name" value="Thiamin diphosphate-binding fold (THDP-binding)"/>
    <property type="match status" value="2"/>
</dbReference>
<comment type="cofactor">
    <cofactor evidence="1">
        <name>thiamine diphosphate</name>
        <dbReference type="ChEBI" id="CHEBI:58937"/>
    </cofactor>
</comment>
<sequence>MAVCANSSARDCCGICAYARYMVPPAWAHIPGPANHIYIGGAATISVFSLISIHYYNKQQQKNMSEITLGRYLFERLNQLKVGTIFGVPGDFNLSLLDKVYEVDGLRWAGNANELNAAYAADGYSRVKGLGVVVTTFGVGELSALNGVGGAYAEHVGLLHIVGVPSISSQAKQLLLHHTLGNGDFTVFHRMSNNISQTTSFISDISSAPSEIDRCIREAYVHQRPVYLGLPANLVDLNVPASLLDTKIDLSLKPNDADAQEEVIDTVLKLVGEAQNPVILVDACASRHSCKEEVSQLVKKTNFPVFTTPMGKSSVNELDPRFGGVYVGSLSDPEVKEAVESADLVLSVGAMLSDFNTGSFSYSYKTKNIVEFHSDYTKIRQATFPGVQMKEALKQLLGKIESHVTHYKEVAVPKFQPVADPKGDSAISQEWLWSRVSSWFREGDIIITETGTSAFGIVQLRFPDNCVGISQVLWGSIGFTVGATLGAVMAAQEIDPKKRVILFVGDGSLQLTVQEISTMCKWQTTPYLFVLNNDGYTIERLIHGETASYNDIQPWNNLQLLPVFGAKDYETVRVSTVDEINGLFNDAKFNENSKIRMVEVMLPRMDAPISLVKQAEMSSKINSSN</sequence>
<comment type="similarity">
    <text evidence="2 12">Belongs to the TPP enzyme family.</text>
</comment>
<evidence type="ECO:0000259" key="13">
    <source>
        <dbReference type="Pfam" id="PF00205"/>
    </source>
</evidence>
<comment type="catalytic activity">
    <reaction evidence="9">
        <text>pyruvate + H(+) = acetaldehyde + CO2</text>
        <dbReference type="Rhea" id="RHEA:45484"/>
        <dbReference type="ChEBI" id="CHEBI:15343"/>
        <dbReference type="ChEBI" id="CHEBI:15361"/>
        <dbReference type="ChEBI" id="CHEBI:15378"/>
        <dbReference type="ChEBI" id="CHEBI:16526"/>
    </reaction>
</comment>
<feature type="domain" description="Thiamine pyrophosphate enzyme central" evidence="13">
    <location>
        <begin position="264"/>
        <end position="397"/>
    </location>
</feature>
<dbReference type="Pfam" id="PF02776">
    <property type="entry name" value="TPP_enzyme_N"/>
    <property type="match status" value="1"/>
</dbReference>
<dbReference type="InterPro" id="IPR029035">
    <property type="entry name" value="DHS-like_NAD/FAD-binding_dom"/>
</dbReference>
<keyword evidence="7 12" id="KW-0786">Thiamine pyrophosphate</keyword>
<proteinExistence type="inferred from homology"/>
<feature type="binding site" evidence="10">
    <location>
        <position position="539"/>
    </location>
    <ligand>
        <name>pyruvate</name>
        <dbReference type="ChEBI" id="CHEBI:15361"/>
        <label>1</label>
        <note>substrate; ligand shared between two neighboring subunits</note>
    </ligand>
</feature>
<dbReference type="GO" id="GO:0005634">
    <property type="term" value="C:nucleus"/>
    <property type="evidence" value="ECO:0007669"/>
    <property type="project" value="TreeGrafter"/>
</dbReference>
<organism evidence="16 17">
    <name type="scientific">Metschnikowia aff. pulcherrima</name>
    <dbReference type="NCBI Taxonomy" id="2163413"/>
    <lineage>
        <taxon>Eukaryota</taxon>
        <taxon>Fungi</taxon>
        <taxon>Dikarya</taxon>
        <taxon>Ascomycota</taxon>
        <taxon>Saccharomycotina</taxon>
        <taxon>Pichiomycetes</taxon>
        <taxon>Metschnikowiaceae</taxon>
        <taxon>Metschnikowia</taxon>
    </lineage>
</organism>
<feature type="binding site" evidence="10">
    <location>
        <position position="178"/>
    </location>
    <ligand>
        <name>pyruvate</name>
        <dbReference type="ChEBI" id="CHEBI:15361"/>
        <label>1</label>
        <note>substrate; ligand shared between two neighboring subunits</note>
    </ligand>
</feature>
<dbReference type="AlphaFoldDB" id="A0A4P6XKS9"/>
<accession>A0A4P6XKS9</accession>
<dbReference type="PIRSF" id="PIRSF036565">
    <property type="entry name" value="Pyruvt_ip_decrb"/>
    <property type="match status" value="1"/>
</dbReference>
<dbReference type="Gene3D" id="3.40.50.970">
    <property type="match status" value="2"/>
</dbReference>
<evidence type="ECO:0000256" key="12">
    <source>
        <dbReference type="RuleBase" id="RU362132"/>
    </source>
</evidence>